<comment type="caution">
    <text evidence="1">The sequence shown here is derived from an EMBL/GenBank/DDBJ whole genome shotgun (WGS) entry which is preliminary data.</text>
</comment>
<gene>
    <name evidence="1" type="ORF">HAX54_022025</name>
</gene>
<dbReference type="Proteomes" id="UP000823775">
    <property type="component" value="Unassembled WGS sequence"/>
</dbReference>
<keyword evidence="2" id="KW-1185">Reference proteome</keyword>
<accession>A0ABS8UV36</accession>
<reference evidence="1 2" key="1">
    <citation type="journal article" date="2021" name="BMC Genomics">
        <title>Datura genome reveals duplications of psychoactive alkaloid biosynthetic genes and high mutation rate following tissue culture.</title>
        <authorList>
            <person name="Rajewski A."/>
            <person name="Carter-House D."/>
            <person name="Stajich J."/>
            <person name="Litt A."/>
        </authorList>
    </citation>
    <scope>NUCLEOTIDE SEQUENCE [LARGE SCALE GENOMIC DNA]</scope>
    <source>
        <strain evidence="1">AR-01</strain>
    </source>
</reference>
<evidence type="ECO:0000313" key="1">
    <source>
        <dbReference type="EMBL" id="MCD9638202.1"/>
    </source>
</evidence>
<protein>
    <submittedName>
        <fullName evidence="1">Uncharacterized protein</fullName>
    </submittedName>
</protein>
<sequence>MAQECRAVIGSIDLVKGRQLDSSMINHLDDARDQLECYNFLTTPSATLAPPLLKILKPENIAEKIKASKPSTSSSRITVEMVRFVEILLDYVQDRVPVPSLVFKKLLHLQAFFILLQTGALSMRKHEGDFFIHVEDDESFLDLISDRIYKSLLIAKVIKIRDYNQDDRNINAPTKRIKFSSITCQVLAIEAAFDETALSFTVADEVKKFYYGLLLLVTYLLDPLVQYSGCKEQNNLLKGFGTIAIEAKSPSLIL</sequence>
<proteinExistence type="predicted"/>
<dbReference type="EMBL" id="JACEIK010002642">
    <property type="protein sequence ID" value="MCD9638202.1"/>
    <property type="molecule type" value="Genomic_DNA"/>
</dbReference>
<evidence type="ECO:0000313" key="2">
    <source>
        <dbReference type="Proteomes" id="UP000823775"/>
    </source>
</evidence>
<name>A0ABS8UV36_DATST</name>
<organism evidence="1 2">
    <name type="scientific">Datura stramonium</name>
    <name type="common">Jimsonweed</name>
    <name type="synonym">Common thornapple</name>
    <dbReference type="NCBI Taxonomy" id="4076"/>
    <lineage>
        <taxon>Eukaryota</taxon>
        <taxon>Viridiplantae</taxon>
        <taxon>Streptophyta</taxon>
        <taxon>Embryophyta</taxon>
        <taxon>Tracheophyta</taxon>
        <taxon>Spermatophyta</taxon>
        <taxon>Magnoliopsida</taxon>
        <taxon>eudicotyledons</taxon>
        <taxon>Gunneridae</taxon>
        <taxon>Pentapetalae</taxon>
        <taxon>asterids</taxon>
        <taxon>lamiids</taxon>
        <taxon>Solanales</taxon>
        <taxon>Solanaceae</taxon>
        <taxon>Solanoideae</taxon>
        <taxon>Datureae</taxon>
        <taxon>Datura</taxon>
    </lineage>
</organism>